<dbReference type="NCBIfam" id="NF004440">
    <property type="entry name" value="PRK05777.1-3"/>
    <property type="match status" value="1"/>
</dbReference>
<dbReference type="GO" id="GO:0048038">
    <property type="term" value="F:quinone binding"/>
    <property type="evidence" value="ECO:0007669"/>
    <property type="project" value="UniProtKB-KW"/>
</dbReference>
<feature type="transmembrane region" description="Helical" evidence="5">
    <location>
        <begin position="393"/>
        <end position="423"/>
    </location>
</feature>
<gene>
    <name evidence="5" type="primary">nuoN</name>
    <name evidence="8" type="ORF">DXH95_06030</name>
</gene>
<evidence type="ECO:0000256" key="6">
    <source>
        <dbReference type="RuleBase" id="RU000320"/>
    </source>
</evidence>
<keyword evidence="5" id="KW-0874">Quinone</keyword>
<keyword evidence="2 5" id="KW-0812">Transmembrane</keyword>
<evidence type="ECO:0000256" key="1">
    <source>
        <dbReference type="ARBA" id="ARBA00004127"/>
    </source>
</evidence>
<accession>A0A371BHU8</accession>
<comment type="similarity">
    <text evidence="5">Belongs to the complex I subunit 2 family.</text>
</comment>
<dbReference type="NCBIfam" id="TIGR01770">
    <property type="entry name" value="NDH_I_N"/>
    <property type="match status" value="1"/>
</dbReference>
<dbReference type="AlphaFoldDB" id="A0A371BHU8"/>
<feature type="transmembrane region" description="Helical" evidence="5">
    <location>
        <begin position="6"/>
        <end position="29"/>
    </location>
</feature>
<evidence type="ECO:0000256" key="3">
    <source>
        <dbReference type="ARBA" id="ARBA00022989"/>
    </source>
</evidence>
<comment type="caution">
    <text evidence="8">The sequence shown here is derived from an EMBL/GenBank/DDBJ whole genome shotgun (WGS) entry which is preliminary data.</text>
</comment>
<feature type="transmembrane region" description="Helical" evidence="5">
    <location>
        <begin position="76"/>
        <end position="93"/>
    </location>
</feature>
<dbReference type="InterPro" id="IPR010096">
    <property type="entry name" value="NADH-Q_OxRdtase_suN/2"/>
</dbReference>
<keyword evidence="5" id="KW-1278">Translocase</keyword>
<dbReference type="Pfam" id="PF00361">
    <property type="entry name" value="Proton_antipo_M"/>
    <property type="match status" value="1"/>
</dbReference>
<proteinExistence type="inferred from homology"/>
<keyword evidence="5" id="KW-0830">Ubiquinone</keyword>
<feature type="transmembrane region" description="Helical" evidence="5">
    <location>
        <begin position="366"/>
        <end position="387"/>
    </location>
</feature>
<keyword evidence="3 5" id="KW-1133">Transmembrane helix</keyword>
<evidence type="ECO:0000256" key="4">
    <source>
        <dbReference type="ARBA" id="ARBA00023136"/>
    </source>
</evidence>
<dbReference type="GO" id="GO:0005886">
    <property type="term" value="C:plasma membrane"/>
    <property type="evidence" value="ECO:0007669"/>
    <property type="project" value="UniProtKB-SubCell"/>
</dbReference>
<keyword evidence="9" id="KW-1185">Reference proteome</keyword>
<feature type="transmembrane region" description="Helical" evidence="5">
    <location>
        <begin position="297"/>
        <end position="315"/>
    </location>
</feature>
<evidence type="ECO:0000256" key="2">
    <source>
        <dbReference type="ARBA" id="ARBA00022692"/>
    </source>
</evidence>
<keyword evidence="5" id="KW-1003">Cell membrane</keyword>
<sequence>MDLSTSLYLVRPELILSFSSLALLLIAAWRQEAGRLVSILSVAALVGAGAYAVHYLCAGTDASAFEGLYRADAFSSFAKILIYFAAAISLMIAPKALEKMGAMRAEYPVLVILAAVGMGVMVSATDLLTLYIGLELNSLAAYVLASFARNDGRSAEAGLKYFVLGALASGILLFGMSLLYGFTGSTSFETIGTAMTGELSMGLLFGLVFVLSGLAFKISAAPFHMWTPDVYEGAPTPVTAFFASAPKVAASALLIRIVVEAFGNQVQAWQQIVMVVALMSIIIGAVGAIGQQNLKRLLAYSSINNVGFLLIGLAAGTEQGVAAMLVYLAIYVAMTLGGFICLMQLKGRDGEMKESMADIAGLSKTRPALAAIFAIFMFSLAGIPPLFGFYGKLVVFNAAIAAGLFPLAVIGIAASVIGAFYYLKVVKTMYFDESVDSIDVADDKILGWTGGALGLVVSPLGYLAIPVLGAVTAQAAGALF</sequence>
<comment type="function">
    <text evidence="5">NDH-1 shuttles electrons from NADH, via FMN and iron-sulfur (Fe-S) centers, to quinones in the respiratory chain. The immediate electron acceptor for the enzyme in this species is believed to be ubiquinone. Couples the redox reaction to proton translocation (for every two electrons transferred, four hydrogen ions are translocated across the cytoplasmic membrane), and thus conserves the redox energy in a proton gradient.</text>
</comment>
<keyword evidence="5" id="KW-0520">NAD</keyword>
<dbReference type="EC" id="7.1.1.-" evidence="5"/>
<name>A0A371BHU8_9SPHN</name>
<reference evidence="9" key="1">
    <citation type="submission" date="2018-08" db="EMBL/GenBank/DDBJ databases">
        <authorList>
            <person name="Kim S.-J."/>
            <person name="Jung G.-Y."/>
        </authorList>
    </citation>
    <scope>NUCLEOTIDE SEQUENCE [LARGE SCALE GENOMIC DNA]</scope>
    <source>
        <strain evidence="9">GY_G</strain>
    </source>
</reference>
<feature type="transmembrane region" description="Helical" evidence="5">
    <location>
        <begin position="36"/>
        <end position="56"/>
    </location>
</feature>
<dbReference type="Proteomes" id="UP000263833">
    <property type="component" value="Unassembled WGS sequence"/>
</dbReference>
<comment type="subunit">
    <text evidence="5">NDH-1 is composed of 14 different subunits. Subunits NuoA, H, J, K, L, M, N constitute the membrane sector of the complex.</text>
</comment>
<dbReference type="EMBL" id="QRGP01000001">
    <property type="protein sequence ID" value="RDV06951.1"/>
    <property type="molecule type" value="Genomic_DNA"/>
</dbReference>
<protein>
    <recommendedName>
        <fullName evidence="5">NADH-quinone oxidoreductase subunit N</fullName>
        <ecNumber evidence="5">7.1.1.-</ecNumber>
    </recommendedName>
    <alternativeName>
        <fullName evidence="5">NADH dehydrogenase I subunit N</fullName>
    </alternativeName>
    <alternativeName>
        <fullName evidence="5">NDH-1 subunit N</fullName>
    </alternativeName>
</protein>
<dbReference type="HAMAP" id="MF_00445">
    <property type="entry name" value="NDH1_NuoN_1"/>
    <property type="match status" value="1"/>
</dbReference>
<feature type="transmembrane region" description="Helical" evidence="5">
    <location>
        <begin position="105"/>
        <end position="124"/>
    </location>
</feature>
<feature type="domain" description="NADH:quinone oxidoreductase/Mrp antiporter transmembrane" evidence="7">
    <location>
        <begin position="124"/>
        <end position="418"/>
    </location>
</feature>
<comment type="subcellular location">
    <subcellularLocation>
        <location evidence="5">Cell membrane</location>
        <topology evidence="5">Multi-pass membrane protein</topology>
    </subcellularLocation>
    <subcellularLocation>
        <location evidence="1">Endomembrane system</location>
        <topology evidence="1">Multi-pass membrane protein</topology>
    </subcellularLocation>
    <subcellularLocation>
        <location evidence="6">Membrane</location>
        <topology evidence="6">Multi-pass membrane protein</topology>
    </subcellularLocation>
</comment>
<dbReference type="InterPro" id="IPR001750">
    <property type="entry name" value="ND/Mrp_TM"/>
</dbReference>
<dbReference type="GO" id="GO:0008137">
    <property type="term" value="F:NADH dehydrogenase (ubiquinone) activity"/>
    <property type="evidence" value="ECO:0007669"/>
    <property type="project" value="InterPro"/>
</dbReference>
<comment type="catalytic activity">
    <reaction evidence="5">
        <text>a quinone + NADH + 5 H(+)(in) = a quinol + NAD(+) + 4 H(+)(out)</text>
        <dbReference type="Rhea" id="RHEA:57888"/>
        <dbReference type="ChEBI" id="CHEBI:15378"/>
        <dbReference type="ChEBI" id="CHEBI:24646"/>
        <dbReference type="ChEBI" id="CHEBI:57540"/>
        <dbReference type="ChEBI" id="CHEBI:57945"/>
        <dbReference type="ChEBI" id="CHEBI:132124"/>
    </reaction>
</comment>
<feature type="transmembrane region" description="Helical" evidence="5">
    <location>
        <begin position="161"/>
        <end position="182"/>
    </location>
</feature>
<evidence type="ECO:0000259" key="7">
    <source>
        <dbReference type="Pfam" id="PF00361"/>
    </source>
</evidence>
<organism evidence="8 9">
    <name type="scientific">Sphingorhabdus pulchriflava</name>
    <dbReference type="NCBI Taxonomy" id="2292257"/>
    <lineage>
        <taxon>Bacteria</taxon>
        <taxon>Pseudomonadati</taxon>
        <taxon>Pseudomonadota</taxon>
        <taxon>Alphaproteobacteria</taxon>
        <taxon>Sphingomonadales</taxon>
        <taxon>Sphingomonadaceae</taxon>
        <taxon>Sphingorhabdus</taxon>
    </lineage>
</organism>
<feature type="transmembrane region" description="Helical" evidence="5">
    <location>
        <begin position="202"/>
        <end position="226"/>
    </location>
</feature>
<keyword evidence="5" id="KW-0813">Transport</keyword>
<evidence type="ECO:0000313" key="9">
    <source>
        <dbReference type="Proteomes" id="UP000263833"/>
    </source>
</evidence>
<feature type="transmembrane region" description="Helical" evidence="5">
    <location>
        <begin position="271"/>
        <end position="290"/>
    </location>
</feature>
<dbReference type="GO" id="GO:0050136">
    <property type="term" value="F:NADH dehydrogenase (quinone) (non-electrogenic) activity"/>
    <property type="evidence" value="ECO:0007669"/>
    <property type="project" value="UniProtKB-UniRule"/>
</dbReference>
<dbReference type="PANTHER" id="PTHR22773">
    <property type="entry name" value="NADH DEHYDROGENASE"/>
    <property type="match status" value="1"/>
</dbReference>
<feature type="transmembrane region" description="Helical" evidence="5">
    <location>
        <begin position="130"/>
        <end position="149"/>
    </location>
</feature>
<dbReference type="OrthoDB" id="9811718at2"/>
<dbReference type="RefSeq" id="WP_115548496.1">
    <property type="nucleotide sequence ID" value="NZ_QRGP01000001.1"/>
</dbReference>
<dbReference type="GO" id="GO:0012505">
    <property type="term" value="C:endomembrane system"/>
    <property type="evidence" value="ECO:0007669"/>
    <property type="project" value="UniProtKB-SubCell"/>
</dbReference>
<keyword evidence="4 5" id="KW-0472">Membrane</keyword>
<dbReference type="GO" id="GO:0042773">
    <property type="term" value="P:ATP synthesis coupled electron transport"/>
    <property type="evidence" value="ECO:0007669"/>
    <property type="project" value="InterPro"/>
</dbReference>
<evidence type="ECO:0000313" key="8">
    <source>
        <dbReference type="EMBL" id="RDV06951.1"/>
    </source>
</evidence>
<keyword evidence="8" id="KW-0560">Oxidoreductase</keyword>
<evidence type="ECO:0000256" key="5">
    <source>
        <dbReference type="HAMAP-Rule" id="MF_00445"/>
    </source>
</evidence>
<feature type="transmembrane region" description="Helical" evidence="5">
    <location>
        <begin position="321"/>
        <end position="345"/>
    </location>
</feature>
<feature type="transmembrane region" description="Helical" evidence="5">
    <location>
        <begin position="238"/>
        <end position="259"/>
    </location>
</feature>